<dbReference type="EMBL" id="JARBJD010000123">
    <property type="protein sequence ID" value="KAK2951167.1"/>
    <property type="molecule type" value="Genomic_DNA"/>
</dbReference>
<comment type="caution">
    <text evidence="5">The sequence shown here is derived from an EMBL/GenBank/DDBJ whole genome shotgun (WGS) entry which is preliminary data.</text>
</comment>
<feature type="region of interest" description="Disordered" evidence="3">
    <location>
        <begin position="5234"/>
        <end position="5742"/>
    </location>
</feature>
<feature type="compositionally biased region" description="Basic and acidic residues" evidence="3">
    <location>
        <begin position="5891"/>
        <end position="5904"/>
    </location>
</feature>
<dbReference type="InterPro" id="IPR011704">
    <property type="entry name" value="ATPase_dyneun-rel_AAA"/>
</dbReference>
<evidence type="ECO:0000259" key="4">
    <source>
        <dbReference type="PROSITE" id="PS50234"/>
    </source>
</evidence>
<sequence length="6300" mass="708905">MGRTLTQRDLFKCSIRSKDDTIRSKVINTCCSVLGVDTTQIDSILNAYVTQISSNKATNTLSVGRFTLPFFHKVPKKASSRPFAQTNTSMRVLEQIAGCVASNEACLLVGETGTGKTTSVQELARMLGIETQGAQKASHVLSIENANSKQEHKTHLLVHNLSIQSEASDLLGGFRPQPISAVIAPFFSRFLQLFSQVLSLKANQKFLQSIQSAFETKNWVDTLRLMRGGCQVAMKRLQTIIDDHSEKKMKMVHDPTDQMKSWKKLQTKLQHLSQQFTDQFAHKSQDGEQTDQTPQADQPGLAFGFSFIDGVLVKALQEGHWLLLDEINMASPECLQCLNSVAESDEGSVWVRERAADDDEDEPSDVLLLPIKRHPNFRLFGCMNPPGDAGKRQLPHLLRSRFTEIRVNEITDIKELMAICEGYLSSAQNQMSSQELQRLSLNISKLYLSLREKARTGELTDSDGKRPLYSLRTLCRALQHVRRVLGMDGENTTLIVQSRPVYSMGRALFDGFMMCFVSSLSLSAQEKAEHEILLHLLETFHSKTVQEDTLRKQLKGQMNSVVVSIPATIIVKPVPSNQDIPKREEQNFNKYVELEHFFIPTGNQIPIRDVGYQETDSVQKHIREIARSAAGCRFPVLLEGPTSAGKTAIVEYMAALTGHKFVRINNHEQTDIQEYLGSYASDAGDDSLLPAFDDDDDDLSLQPENTSNNTEQDQLGPSRRNTGSFSLSFHEGPLVRAVREGWWIVLDELNLAPSDVLESLNRLLDDNREIFIPDTGELIKAHPHFMLFATQNPAGGQYGGRKMLSRALRNRFVEIRFDSLPNNELSSIINLRTGLAPRTCDSLIPIMRELETMRSASNLFAGRAGLITLRDLFRWGHRFTRFHPDHTDFDPKLHLAREGCYLLAERIRIGEEAQQVRTTIFTLLKVLLAPREDTNDPKKRQYGIEDGQVHMLYEVTGGWAQYSQPNPSKRHEWMEQREITSGLIRNQSPCFQTTQSTNLFVESDTLYSLGDSLQVITPPQNLPEVWSTLSSNLTQFLFQLFPSLKQLLDRDVELHDLPPTLQRYRSIAWTPSFARLFVLASRCFAASEPCLIIGDTGCGKTTVVELIAALNAQNLNTINCHQSTESGDLLGSLRPNRQTAASDEKLRLRLVSYFKKFSPDQNLQALTLGQLISKFQGHYQTLESASSVDEESAQMDVRIRRQTTLFLWEDGPLVSSMKRGDILLIDELALADDAVLERLNSVLEPTRTLWLSEKGGDDIEAIKAVDSFRLFATMNPGGDFGKRELSPALRSRFTEIWAPVTTNNQETQAIVQKQIPPSIDPFVGNLISTFFFTFPSICVACCPQLSENSVRSRLAVTIRDLLASASFVTTTTPQLGEISAFVHSLFLILLDGLAIKTGWNPDDCLRIRDKACESILLTLFKGMSHQLIRLSNQTPTTHLARAHNSSYPPSIQRLVTIAESETTYETYHSLLMDIVSDRVSLQDLIMFNHVMDGQQLTPVNSTQNNELVDLKPKVGTQPFYITPGPIPLTPSSLTYFNYEMELSENKATFSFESPTTSLNLERLLRALQLPRPILLEGAPGVGKTSLVSALAKACGYSLTRINLSEQSEIADLFGADSPTETAGVFCWTDGPFLQAAKKGEWVLLDELNLAPQQVLEGLNSCLDHRRSLTIPELSLDLPLPPSFTVFAAQNPHSQGGARKGLPKSFLNRFTPVYVEQMTENDLTFITSSLFPAIPQNVVKSMAHFTTQVEHATKGRLPLHNLNPFEDGVIERPLNTLGTNGAPWEFNLRDLMRWSEMLLGYCSPGSQHLSVPTVTVAASVSMQHIFLQRFRSMADRHCLIGLFEQIMGFVLHVDYRPQLIVDDDQVMAGFDSLEVRPFINAEEASDHSRFSQNLLSSLSLPLSSLIRAVNEKSMALLTGPTGSGKTTLIRFLAGHTHNSLEEVSLSPSADVSTLIGGYEQTDIMRHISTASEHLSAFVSWLTQFGIILKTHQTVTTDLTSTLSSLLKISSSLETIFTELKQQAENNTTFGLKLNSPFTQFWIHYAKLRLHYAYLSGDSKKLAAFIQCEPVLFYFRKSCTVLISIYEKTAPNSPMPSTAGMFEWVDGILIKALVDGKWLVFDNVNLCSPTVLDRMNPLLERDSNGIMEITEQGIGSFESHTENDWDQSSSVGIRRIKANHRFRLFFTMDPRNGEISRAMRNRGTEIALLPFSEADRMYRLETERYQPHTAIELTDAQRILTHLCFNMASLQTSAQDSTKETNAFSSFLRHPIFGQTPSNPRIVERYPIPLHAVTSNYSQLSDSISILNKNGISGIDIPFRMAALILIVSSRVNHPQSRCSIRIPSFSPKILLTWIQRLRVLSQNATEHFIQLLEASLLQSLFPFDHTQSRSFETVPGSKIVQCDGQHNEPCECSLFHTIVQAFADLATESSTPCSSDDALRSWTRDRFVLYDSPSTLRLIDNGDVSLIFRTQTSTALSLQVPNGVTENIIRSLSPLINVLGKEISSSFSATHVNLTNLVSSVLKNQKVASLPQLSSAFSHLSAQYLSQDLRNPVLCISSFFNVLASRDRIIVPLFQQFLTARQSTMTESLNFKTFDSYPLVPLNVPSRLLSDHLRSSRQNSVSTMHLHRVSILTSAFVDVYSFLFLARFLQIYHIPQTDAQSLTPLQCAFLLSTQTEKGKNALVNKNTRLKQQHSHTKSTSAQHFLQFEDNASALFDIETFDSVLSMVATNGTQTLNVKQEIYDDEDCKRIKIEDTNEPIAASLPIGITELERSSHPAFCLIYPYITRISLFTTLVSIQMISNTTLSDSSAEIIQRFLVLLSQVKQLWLILLTPSRDPQRLDRDDFFLLVESIGRSLKNLSHQSDSLFEVPPSLHHCESVLLNALTVSTRRKRGVSSPSLLTHFQKSYVWKHLIRLQRNISDEDSQLSSNVEFSSDLVPYVETLEHHALLSNRYRSTIQPKVWHKQFSRAVFEQRTLFLSKELSLSQESNLLRSFSLVYQLISQFIHPFIVSQDPSDLPHSFTSTVQHNRASNIVILQQRFLQMMGRVVTFQDENEKEETQVSGSEMIIMSDRSGEERAKTLAESLSPTVATTFLESNEALSFLSEVFFAAESHSVSTSVSYLSSLLLPILIPSSLLQMFTQIKASLLCPHLSHQYMDSKLFEEQFLDVVKIIQSFLQQYMHKFIESPKPRPTQPESHLSLDENVVNLRTHESECLFDHPSLIAQSLGLHMSSISTPCTIRYIPASVSFGTLLLKASHELATIVVEQQLVSLLPILHTVTSLTLFLSSLSLIQDTLENDRLAEYRAFAQPLLRTALTQSSSLLSVLLPSSQTSRSTCSTSWIMYSLRSSVSAQTPPIHLDSTSLSQCDIVTLIQLYVWALQSELSNELTVTTESNCSLLFRLSVQITSSIKSQIKSRNVEQRMDSALSSICLLLKEAPISDLRVRVVHTGRILSLLWAYQALSAKPTGSQMFVDSVLQFVAILSVLTPSFPKDLSRPVNQQAFLKTLLDLVQLCCFPSKIAQDQSTEDLNSLFRLDSMLLHSREHRLGAKMTTGSSLKESLINPILTSIRIGYHLQNSPTKNNLLLVQLSALLTVYSSSLLLHLVLPTHPIDPLVQLNFKQQFAQNELKQIQVDELTEKAVHFYQSDWGYNDSFSVTLDSNNTSYLPEDVIEMNTLTTNHSHAWKTELMEKWTHQSQNSRLIQVHPQQGWIIRPDEDTLSQQEKHFTFSTAILSLLSNNQSEFSQLHTHQLTHFEDLFALISEWTASSFSIKSVESLIKLNINSSSSFAQTDQFAQADLIDPITPGLRGDLDDSINNIERFQQLLITQENMASFSDLIPFISEILSTVQQTLHSLVTSTEQSIIQLPSFPLTKTVIESSNTNSSLSARLQYFSVILRLHSQLQSTSSSKSSSLLSPLLTGLPEVHEKITPFVEAYYEEMKERQAHQIESEALLVFEGGGMIKDTRSAVQSVRADGSMSVSSKLIMEQGVGYDQHTAQSNKERRDERESMFTDYVSMYERQFAKDALPIDTIQGDMQDDLLSSDEEIRIFSETPAVVRGYLLLFGDSSEKEYEGFLEGVRNQSKDHNNQISKTINTNLFELISATPLQSLKSFHPLSNVLSVLSAVPSYSPSVDRHSLPLYFNFHTDPLPSESTMSSLVLQPLQTRLQQLHRFHPNNDELLIMSSLTDHLLSLPHTTPFARLVGGFDVLIRKVDGWNKTHSRGITAGMMKEEENMLVLLEKWRQLEAQSWRSRVRLIEREYCMERPASRIFFQLYSYIFEEGPLGDITIHKAQKSDDTFSILSTDGEFSYSLSIREKPEVVDVLKTIDRKDDFNIGQFQSKSRRKELKRLNKSKKQKKKNQADNTPAVEELVYTEDDPEYFAHLQAVSPPQCLRWLMSFSTMLDMMFQEATLADFAFRLNVTKAICADLEHRIALLRRLFEVVQPTKPLHSVIYSLIVFGSELVGIISHVYANYARFLPLRDLVLSKKAEVIRDTIKQSSQQFSIRNLEALSASTLRFREQRNKSYQNYITLLKESTMKNEVYDIMERRWKPSSITDMKSGYELSDVEVSEMNGFITKSSKPPQFSINTQNFIVSSDHVLDVTTSQIQRMFVTVTKTLYTSPPNKTTIPLFEILQQESHSMLLQAASLVEQSISATHTATKLNQEWTTHLEDAVQDADLTGVARKKAMREAAKEIVNKAGFARRNQTLLFKLLDDYLKHGGVAQWDDGTTDLLFLSPFFSGYMLPLECGLEQASSPENNVVLSRLPINHSDTQYPELKRTTLGDLLRSSSVWHRTLHATAITIASSSNQQNRNDGPFHSLQPISSSLDKNLLVKIQGIHSTLVKTDRQTASLLTPIEDLVDSSESLFHRVSFRIHSVRHLPHSTHQVQAQMTPDQKNNSIGRMQTLWKWICEERVALAHILEYVIPLVEKISLISQTHTQQRHPNQTNIEIELFRQILPQFWTECNLIAQVIHRTNATFQPLHPVQTQIVQDSTLALFSPYQTFLTEDVKADKEVEDIHHLLASILPTITMIVESLTQVEDLLTPTVRSKITLLQSIKFSQTVETVKQALRSYQDILRQSIAVTPSAPAASEDGQHFFKLITQNLITICSGFERPSRDESSSNAEEDDFVEEPSKHLQRTHQLVVKLAKLLLMPQKLGTSSQPLGLHAIISSLVGDCTNLVQATVVVMKQFQLTLLSVLTHVMKWHRSLCLFTQIYSSQILHLLQYGFTVPSEDIKIQAPNDGDTADAGGQGGQDSGGTDGPSSESIGFGEGQGENDVSKDVENEKELLGEERQIGDNNPLNDDTSASKDDKTQSKEDLTEGFDVDMDFGGEMADVPEEETESKNKGEKQEGMTGEAVDDEVNHTLDEDEKRKQENEQENEIDQKQGDDFDFDPDNVLDEQLWNENEDNQPKETQKPVESSSELKGDDENDDDQQPKEGDTFEDKRKPRKDESSDKQSNHLKNTEDQEQSEEPINPSEMAHDDQSEPTKGDDQTVEPEALPEMRDLIDQVSDGAEAEGESDNEEEFDATAGQEEKGENKDIFLPGIENQDGELPDLDQWKFDEEEKGDSEGDDADDEGGNSEADDENLDEQMEKDNEERLNNADALQDLKEVGDEVLEKADEELEKVNQAEDEDSSHDIGRDKKQDKSEGQSKGADFGGDDGKEDGSSGGMQQEQDEENGLKDEEDQHPESNSGKTQNAVDESGTGHDQENDGAAQRPMTEDEASQLESATDELNPFKKMGDASKQWKQKLTLINHQEEQWKAQNQTIQQTPDKAVYEYQLDNEADEQRGSGESESSFEQALGSATEEQIKQNKEAIAQKIDTQDDIDEELGEVGDEDNVQPESEMLRDEDNPNQDQDNRENPQKKDVTEQTSDDPDKQFQDTTENEEIQSQNLEKEAQLKKSSDEKHKKIINFNNDTEKAEPVQPAALDAVSEEPSFEGTREDLLDLKKPIPIISIDDEDEDEEIIDLTNESAFQLKNAEEWNSIYADTTELSAELCEQLRLILTPNTATRARGEYKTGRRLNMRRVIPYIASHFRKDRIWMRRATPDKRHYQILLAIDDSESMREMRADRMALASMTLLLRSLSTVDAGDIGVLSFGEHIKTVVPMGTPFSESNGPSIVSQFTFEQRKSEFGLLMKEAVHQLTGNSQASQTDNRSKGLQKNILFVISDGRITNHSMLTEWISEAITKNVFVVCIILDVVNASNAVTITPSPSPQPSRSPSIHPSPAQSPRPSPSPSPNPKTRKTSITTLTRFVQTKDGKSKVVKVLDEFPFPFYLIIRDFQSLPRVLGDAVRQWVEIMEEQ</sequence>
<feature type="compositionally biased region" description="Basic and acidic residues" evidence="3">
    <location>
        <begin position="5476"/>
        <end position="5489"/>
    </location>
</feature>
<dbReference type="Pfam" id="PF17865">
    <property type="entry name" value="AAA_lid_5"/>
    <property type="match status" value="1"/>
</dbReference>
<dbReference type="CDD" id="cd00009">
    <property type="entry name" value="AAA"/>
    <property type="match status" value="1"/>
</dbReference>
<dbReference type="SUPFAM" id="SSF53300">
    <property type="entry name" value="vWA-like"/>
    <property type="match status" value="1"/>
</dbReference>
<dbReference type="InterPro" id="IPR027417">
    <property type="entry name" value="P-loop_NTPase"/>
</dbReference>
<dbReference type="PANTHER" id="PTHR48103:SF2">
    <property type="entry name" value="MIDASIN"/>
    <property type="match status" value="1"/>
</dbReference>
<feature type="region of interest" description="Disordered" evidence="3">
    <location>
        <begin position="691"/>
        <end position="722"/>
    </location>
</feature>
<feature type="compositionally biased region" description="Polar residues" evidence="3">
    <location>
        <begin position="5293"/>
        <end position="5302"/>
    </location>
</feature>
<accession>A0ABQ9XIG6</accession>
<dbReference type="PROSITE" id="PS50234">
    <property type="entry name" value="VWFA"/>
    <property type="match status" value="1"/>
</dbReference>
<dbReference type="InterPro" id="IPR041190">
    <property type="entry name" value="Midasin_AAA_lid_5"/>
</dbReference>
<dbReference type="InterPro" id="IPR036465">
    <property type="entry name" value="vWFA_dom_sf"/>
</dbReference>
<keyword evidence="2" id="KW-0067">ATP-binding</keyword>
<feature type="region of interest" description="Disordered" evidence="3">
    <location>
        <begin position="5758"/>
        <end position="5904"/>
    </location>
</feature>
<feature type="compositionally biased region" description="Acidic residues" evidence="3">
    <location>
        <begin position="5386"/>
        <end position="5395"/>
    </location>
</feature>
<feature type="compositionally biased region" description="Acidic residues" evidence="3">
    <location>
        <begin position="5511"/>
        <end position="5524"/>
    </location>
</feature>
<dbReference type="InterPro" id="IPR040848">
    <property type="entry name" value="AAA_lid_7"/>
</dbReference>
<name>A0ABQ9XIG6_9EUKA</name>
<feature type="compositionally biased region" description="Basic and acidic residues" evidence="3">
    <location>
        <begin position="5339"/>
        <end position="5348"/>
    </location>
</feature>
<feature type="region of interest" description="Disordered" evidence="3">
    <location>
        <begin position="6207"/>
        <end position="6244"/>
    </location>
</feature>
<keyword evidence="1" id="KW-0547">Nucleotide-binding</keyword>
<dbReference type="Pfam" id="PF07728">
    <property type="entry name" value="AAA_5"/>
    <property type="match status" value="6"/>
</dbReference>
<feature type="compositionally biased region" description="Acidic residues" evidence="3">
    <location>
        <begin position="5671"/>
        <end position="5684"/>
    </location>
</feature>
<organism evidence="5 6">
    <name type="scientific">Blattamonas nauphoetae</name>
    <dbReference type="NCBI Taxonomy" id="2049346"/>
    <lineage>
        <taxon>Eukaryota</taxon>
        <taxon>Metamonada</taxon>
        <taxon>Preaxostyla</taxon>
        <taxon>Oxymonadida</taxon>
        <taxon>Blattamonas</taxon>
    </lineage>
</organism>
<keyword evidence="6" id="KW-1185">Reference proteome</keyword>
<feature type="compositionally biased region" description="Basic and acidic residues" evidence="3">
    <location>
        <begin position="5358"/>
        <end position="5385"/>
    </location>
</feature>
<feature type="domain" description="VWFA" evidence="4">
    <location>
        <begin position="6051"/>
        <end position="6193"/>
    </location>
</feature>
<dbReference type="InterPro" id="IPR002035">
    <property type="entry name" value="VWF_A"/>
</dbReference>
<feature type="compositionally biased region" description="Basic and acidic residues" evidence="3">
    <location>
        <begin position="5431"/>
        <end position="5462"/>
    </location>
</feature>
<feature type="compositionally biased region" description="Gly residues" evidence="3">
    <location>
        <begin position="5246"/>
        <end position="5257"/>
    </location>
</feature>
<dbReference type="Proteomes" id="UP001281761">
    <property type="component" value="Unassembled WGS sequence"/>
</dbReference>
<evidence type="ECO:0000313" key="6">
    <source>
        <dbReference type="Proteomes" id="UP001281761"/>
    </source>
</evidence>
<dbReference type="Gene3D" id="3.40.50.300">
    <property type="entry name" value="P-loop containing nucleotide triphosphate hydrolases"/>
    <property type="match status" value="5"/>
</dbReference>
<feature type="compositionally biased region" description="Basic and acidic residues" evidence="3">
    <location>
        <begin position="5633"/>
        <end position="5647"/>
    </location>
</feature>
<feature type="compositionally biased region" description="Acidic residues" evidence="3">
    <location>
        <begin position="5561"/>
        <end position="5587"/>
    </location>
</feature>
<evidence type="ECO:0000256" key="1">
    <source>
        <dbReference type="ARBA" id="ARBA00022741"/>
    </source>
</evidence>
<feature type="compositionally biased region" description="Basic and acidic residues" evidence="3">
    <location>
        <begin position="5842"/>
        <end position="5877"/>
    </location>
</feature>
<feature type="compositionally biased region" description="Basic and acidic residues" evidence="3">
    <location>
        <begin position="5274"/>
        <end position="5292"/>
    </location>
</feature>
<gene>
    <name evidence="5" type="ORF">BLNAU_13905</name>
</gene>
<feature type="compositionally biased region" description="Pro residues" evidence="3">
    <location>
        <begin position="6225"/>
        <end position="6237"/>
    </location>
</feature>
<feature type="compositionally biased region" description="Polar residues" evidence="3">
    <location>
        <begin position="5759"/>
        <end position="5769"/>
    </location>
</feature>
<reference evidence="5 6" key="1">
    <citation type="journal article" date="2022" name="bioRxiv">
        <title>Genomics of Preaxostyla Flagellates Illuminates Evolutionary Transitions and the Path Towards Mitochondrial Loss.</title>
        <authorList>
            <person name="Novak L.V.F."/>
            <person name="Treitli S.C."/>
            <person name="Pyrih J."/>
            <person name="Halakuc P."/>
            <person name="Pipaliya S.V."/>
            <person name="Vacek V."/>
            <person name="Brzon O."/>
            <person name="Soukal P."/>
            <person name="Eme L."/>
            <person name="Dacks J.B."/>
            <person name="Karnkowska A."/>
            <person name="Elias M."/>
            <person name="Hampl V."/>
        </authorList>
    </citation>
    <scope>NUCLEOTIDE SEQUENCE [LARGE SCALE GENOMIC DNA]</scope>
    <source>
        <strain evidence="5">NAU3</strain>
        <tissue evidence="5">Gut</tissue>
    </source>
</reference>
<evidence type="ECO:0000313" key="5">
    <source>
        <dbReference type="EMBL" id="KAK2951167.1"/>
    </source>
</evidence>
<dbReference type="PANTHER" id="PTHR48103">
    <property type="entry name" value="MIDASIN-RELATED"/>
    <property type="match status" value="1"/>
</dbReference>
<dbReference type="SMART" id="SM00382">
    <property type="entry name" value="AAA"/>
    <property type="match status" value="5"/>
</dbReference>
<dbReference type="Gene3D" id="3.40.50.410">
    <property type="entry name" value="von Willebrand factor, type A domain"/>
    <property type="match status" value="1"/>
</dbReference>
<feature type="compositionally biased region" description="Acidic residues" evidence="3">
    <location>
        <begin position="5821"/>
        <end position="5837"/>
    </location>
</feature>
<dbReference type="SUPFAM" id="SSF52540">
    <property type="entry name" value="P-loop containing nucleoside triphosphate hydrolases"/>
    <property type="match status" value="5"/>
</dbReference>
<evidence type="ECO:0000256" key="3">
    <source>
        <dbReference type="SAM" id="MobiDB-lite"/>
    </source>
</evidence>
<dbReference type="InterPro" id="IPR003593">
    <property type="entry name" value="AAA+_ATPase"/>
</dbReference>
<proteinExistence type="predicted"/>
<feature type="compositionally biased region" description="Basic and acidic residues" evidence="3">
    <location>
        <begin position="5588"/>
        <end position="5626"/>
    </location>
</feature>
<feature type="compositionally biased region" description="Basic and acidic residues" evidence="3">
    <location>
        <begin position="5303"/>
        <end position="5316"/>
    </location>
</feature>
<protein>
    <submittedName>
        <fullName evidence="5">Ribosome export associated1</fullName>
    </submittedName>
</protein>
<feature type="region of interest" description="Disordered" evidence="3">
    <location>
        <begin position="5111"/>
        <end position="5132"/>
    </location>
</feature>
<feature type="compositionally biased region" description="Acidic residues" evidence="3">
    <location>
        <begin position="5317"/>
        <end position="5338"/>
    </location>
</feature>
<feature type="compositionally biased region" description="Polar residues" evidence="3">
    <location>
        <begin position="5687"/>
        <end position="5697"/>
    </location>
</feature>
<dbReference type="Pfam" id="PF17867">
    <property type="entry name" value="AAA_lid_7"/>
    <property type="match status" value="2"/>
</dbReference>
<feature type="compositionally biased region" description="Basic and acidic residues" evidence="3">
    <location>
        <begin position="5406"/>
        <end position="5424"/>
    </location>
</feature>
<feature type="compositionally biased region" description="Polar residues" evidence="3">
    <location>
        <begin position="702"/>
        <end position="722"/>
    </location>
</feature>
<evidence type="ECO:0000256" key="2">
    <source>
        <dbReference type="ARBA" id="ARBA00022840"/>
    </source>
</evidence>